<feature type="region of interest" description="Disordered" evidence="1">
    <location>
        <begin position="1"/>
        <end position="21"/>
    </location>
</feature>
<accession>A0A512MEI7</accession>
<sequence>MPKKSELMGKAQTSANAICPERHRSETVGSILLKGHRNQPSTIANNGKRIPRAWICFDEPGFARSTFVKRAFLQPGPNAAKQSRV</sequence>
<keyword evidence="3" id="KW-1185">Reference proteome</keyword>
<evidence type="ECO:0000256" key="1">
    <source>
        <dbReference type="SAM" id="MobiDB-lite"/>
    </source>
</evidence>
<protein>
    <submittedName>
        <fullName evidence="2">Uncharacterized protein</fullName>
    </submittedName>
</protein>
<name>A0A512MEI7_9BACT</name>
<evidence type="ECO:0000313" key="3">
    <source>
        <dbReference type="Proteomes" id="UP000321577"/>
    </source>
</evidence>
<dbReference type="AlphaFoldDB" id="A0A512MEI7"/>
<dbReference type="EMBL" id="BKAG01000042">
    <property type="protein sequence ID" value="GEP45112.1"/>
    <property type="molecule type" value="Genomic_DNA"/>
</dbReference>
<dbReference type="Proteomes" id="UP000321577">
    <property type="component" value="Unassembled WGS sequence"/>
</dbReference>
<evidence type="ECO:0000313" key="2">
    <source>
        <dbReference type="EMBL" id="GEP45112.1"/>
    </source>
</evidence>
<gene>
    <name evidence="2" type="ORF">BGE01nite_44030</name>
</gene>
<comment type="caution">
    <text evidence="2">The sequence shown here is derived from an EMBL/GenBank/DDBJ whole genome shotgun (WGS) entry which is preliminary data.</text>
</comment>
<reference evidence="2 3" key="1">
    <citation type="submission" date="2019-07" db="EMBL/GenBank/DDBJ databases">
        <title>Whole genome shotgun sequence of Brevifollis gellanilyticus NBRC 108608.</title>
        <authorList>
            <person name="Hosoyama A."/>
            <person name="Uohara A."/>
            <person name="Ohji S."/>
            <person name="Ichikawa N."/>
        </authorList>
    </citation>
    <scope>NUCLEOTIDE SEQUENCE [LARGE SCALE GENOMIC DNA]</scope>
    <source>
        <strain evidence="2 3">NBRC 108608</strain>
    </source>
</reference>
<organism evidence="2 3">
    <name type="scientific">Brevifollis gellanilyticus</name>
    <dbReference type="NCBI Taxonomy" id="748831"/>
    <lineage>
        <taxon>Bacteria</taxon>
        <taxon>Pseudomonadati</taxon>
        <taxon>Verrucomicrobiota</taxon>
        <taxon>Verrucomicrobiia</taxon>
        <taxon>Verrucomicrobiales</taxon>
        <taxon>Verrucomicrobiaceae</taxon>
    </lineage>
</organism>
<proteinExistence type="predicted"/>